<sequence length="60" mass="7203">MFQFFRNFQIQCCFSTDRSIIIAFAFVIPNSRFLMFSLKMDVLFLLLGYMKKYFGTCFKS</sequence>
<evidence type="ECO:0000313" key="1">
    <source>
        <dbReference type="EMBL" id="QOI50944.1"/>
    </source>
</evidence>
<proteinExistence type="predicted"/>
<protein>
    <submittedName>
        <fullName evidence="1">Uncharacterized protein</fullName>
    </submittedName>
</protein>
<dbReference type="AlphaFoldDB" id="A0AAQ0B305"/>
<organism evidence="1 2">
    <name type="scientific">Leptospira interrogans serovar Bataviae</name>
    <dbReference type="NCBI Taxonomy" id="312175"/>
    <lineage>
        <taxon>Bacteria</taxon>
        <taxon>Pseudomonadati</taxon>
        <taxon>Spirochaetota</taxon>
        <taxon>Spirochaetia</taxon>
        <taxon>Leptospirales</taxon>
        <taxon>Leptospiraceae</taxon>
        <taxon>Leptospira</taxon>
    </lineage>
</organism>
<dbReference type="Proteomes" id="UP000663255">
    <property type="component" value="Chromosome 1"/>
</dbReference>
<gene>
    <name evidence="1" type="ORF">Lepto1489_11160</name>
</gene>
<evidence type="ECO:0000313" key="2">
    <source>
        <dbReference type="Proteomes" id="UP000663255"/>
    </source>
</evidence>
<reference evidence="1" key="1">
    <citation type="submission" date="2019-09" db="EMBL/GenBank/DDBJ databases">
        <title>Comparative Genomics of Leptospira interrogans Reveals Genome Plasticity - A Common Adaptive Strategy for Survival in Various Hosts.</title>
        <authorList>
            <person name="Ramli S.R."/>
            <person name="Bunk B."/>
            <person name="Goris M."/>
            <person name="Bhuju S."/>
            <person name="Jarek M."/>
            <person name="Sproer C."/>
            <person name="Mustakim S."/>
            <person name="Strommenger B."/>
            <person name="Pessler F."/>
        </authorList>
    </citation>
    <scope>NUCLEOTIDE SEQUENCE</scope>
    <source>
        <strain evidence="1">1489</strain>
    </source>
</reference>
<dbReference type="EMBL" id="CP043893">
    <property type="protein sequence ID" value="QOI50944.1"/>
    <property type="molecule type" value="Genomic_DNA"/>
</dbReference>
<name>A0AAQ0B305_LEPIR</name>
<accession>A0AAQ0B305</accession>